<dbReference type="EMBL" id="JAGETZ010000006">
    <property type="protein sequence ID" value="MBO2010422.1"/>
    <property type="molecule type" value="Genomic_DNA"/>
</dbReference>
<name>A0ABS3QGP3_9BACT</name>
<evidence type="ECO:0000313" key="3">
    <source>
        <dbReference type="Proteomes" id="UP000664369"/>
    </source>
</evidence>
<keyword evidence="1" id="KW-0472">Membrane</keyword>
<feature type="transmembrane region" description="Helical" evidence="1">
    <location>
        <begin position="31"/>
        <end position="48"/>
    </location>
</feature>
<sequence>MKPARVALEKESLVALHVTAVRRDWFSYQPAFTNVLLLLALLAFVAFACVGNQEVAVRTFFLGGGLVLLGLGTALLSGLASACARRRAGEITFRRETFTLRLPESEWTLPNHHLVALQLNYAAVGNRPAQLLTWGHVVTIALPGQRLSFALLDVPPDARAVLSSLNVKGRASEVPWWEQPTGSFLVDCLSGWTG</sequence>
<evidence type="ECO:0000256" key="1">
    <source>
        <dbReference type="SAM" id="Phobius"/>
    </source>
</evidence>
<accession>A0ABS3QGP3</accession>
<reference evidence="2 3" key="1">
    <citation type="submission" date="2021-03" db="EMBL/GenBank/DDBJ databases">
        <authorList>
            <person name="Kim M.K."/>
        </authorList>
    </citation>
    <scope>NUCLEOTIDE SEQUENCE [LARGE SCALE GENOMIC DNA]</scope>
    <source>
        <strain evidence="2 3">BT442</strain>
    </source>
</reference>
<comment type="caution">
    <text evidence="2">The sequence shown here is derived from an EMBL/GenBank/DDBJ whole genome shotgun (WGS) entry which is preliminary data.</text>
</comment>
<dbReference type="Proteomes" id="UP000664369">
    <property type="component" value="Unassembled WGS sequence"/>
</dbReference>
<organism evidence="2 3">
    <name type="scientific">Hymenobacter negativus</name>
    <dbReference type="NCBI Taxonomy" id="2795026"/>
    <lineage>
        <taxon>Bacteria</taxon>
        <taxon>Pseudomonadati</taxon>
        <taxon>Bacteroidota</taxon>
        <taxon>Cytophagia</taxon>
        <taxon>Cytophagales</taxon>
        <taxon>Hymenobacteraceae</taxon>
        <taxon>Hymenobacter</taxon>
    </lineage>
</organism>
<proteinExistence type="predicted"/>
<evidence type="ECO:0000313" key="2">
    <source>
        <dbReference type="EMBL" id="MBO2010422.1"/>
    </source>
</evidence>
<dbReference type="RefSeq" id="WP_208176045.1">
    <property type="nucleotide sequence ID" value="NZ_JAGETZ010000006.1"/>
</dbReference>
<keyword evidence="3" id="KW-1185">Reference proteome</keyword>
<protein>
    <recommendedName>
        <fullName evidence="4">DUF58 domain-containing protein</fullName>
    </recommendedName>
</protein>
<keyword evidence="1" id="KW-1133">Transmembrane helix</keyword>
<gene>
    <name evidence="2" type="ORF">J4E00_15280</name>
</gene>
<feature type="transmembrane region" description="Helical" evidence="1">
    <location>
        <begin position="60"/>
        <end position="84"/>
    </location>
</feature>
<evidence type="ECO:0008006" key="4">
    <source>
        <dbReference type="Google" id="ProtNLM"/>
    </source>
</evidence>
<keyword evidence="1" id="KW-0812">Transmembrane</keyword>